<dbReference type="PANTHER" id="PTHR37313">
    <property type="entry name" value="UPF0749 PROTEIN RV1825"/>
    <property type="match status" value="1"/>
</dbReference>
<dbReference type="GO" id="GO:0005886">
    <property type="term" value="C:plasma membrane"/>
    <property type="evidence" value="ECO:0007669"/>
    <property type="project" value="TreeGrafter"/>
</dbReference>
<comment type="similarity">
    <text evidence="1">Belongs to the UPF0749 family.</text>
</comment>
<dbReference type="Gene3D" id="3.30.70.1880">
    <property type="entry name" value="Protein of unknown function DUF881"/>
    <property type="match status" value="1"/>
</dbReference>
<dbReference type="InterPro" id="IPR010273">
    <property type="entry name" value="DUF881"/>
</dbReference>
<protein>
    <submittedName>
        <fullName evidence="3">Membrane protein</fullName>
    </submittedName>
</protein>
<sequence>MIERTHRANRRVARGTASVTIVLALSGALFAANAKFARASDAERHPQDLRELAIAEVDRVAGLTSEVDALRGQVDALTESAAAAAGTEIADPPTAFRVESGVLPVAGPGLTVTLDDAPQDQPGLEDISPDVLVVHQQDIQAVMNALWAGGAEAMSLMDQRVISTSAFRCVGNVLRLQGQVYSPPYVIRAVGDPDLLRAALADSPEVNAYRADAASVGLGWSVEADDDLLIDAYSGPTDLRHATVPEGTEVLPGLDEAAASVAEQRVTTLGGTGGTDGSGTPATESGGPTPG</sequence>
<evidence type="ECO:0000256" key="1">
    <source>
        <dbReference type="ARBA" id="ARBA00009108"/>
    </source>
</evidence>
<gene>
    <name evidence="3" type="ORF">CUD01_27550</name>
</gene>
<evidence type="ECO:0000313" key="4">
    <source>
        <dbReference type="Proteomes" id="UP000315842"/>
    </source>
</evidence>
<proteinExistence type="inferred from homology"/>
<comment type="caution">
    <text evidence="3">The sequence shown here is derived from an EMBL/GenBank/DDBJ whole genome shotgun (WGS) entry which is preliminary data.</text>
</comment>
<reference evidence="3 4" key="1">
    <citation type="submission" date="2019-06" db="EMBL/GenBank/DDBJ databases">
        <title>Whole genome shotgun sequence of Cellulomonas uda NBRC 3747.</title>
        <authorList>
            <person name="Hosoyama A."/>
            <person name="Uohara A."/>
            <person name="Ohji S."/>
            <person name="Ichikawa N."/>
        </authorList>
    </citation>
    <scope>NUCLEOTIDE SEQUENCE [LARGE SCALE GENOMIC DNA]</scope>
    <source>
        <strain evidence="3 4">NBRC 3747</strain>
    </source>
</reference>
<accession>A0A4Y3KCY9</accession>
<dbReference type="Pfam" id="PF05949">
    <property type="entry name" value="DUF881"/>
    <property type="match status" value="1"/>
</dbReference>
<evidence type="ECO:0000256" key="2">
    <source>
        <dbReference type="SAM" id="MobiDB-lite"/>
    </source>
</evidence>
<evidence type="ECO:0000313" key="3">
    <source>
        <dbReference type="EMBL" id="GEA82311.1"/>
    </source>
</evidence>
<dbReference type="EMBL" id="BJLP01000055">
    <property type="protein sequence ID" value="GEA82311.1"/>
    <property type="molecule type" value="Genomic_DNA"/>
</dbReference>
<dbReference type="PANTHER" id="PTHR37313:SF4">
    <property type="entry name" value="CONSERVED MEMBRANE PROTEIN-RELATED"/>
    <property type="match status" value="1"/>
</dbReference>
<dbReference type="Proteomes" id="UP000315842">
    <property type="component" value="Unassembled WGS sequence"/>
</dbReference>
<feature type="region of interest" description="Disordered" evidence="2">
    <location>
        <begin position="267"/>
        <end position="291"/>
    </location>
</feature>
<organism evidence="3 4">
    <name type="scientific">Cellulomonas uda</name>
    <dbReference type="NCBI Taxonomy" id="1714"/>
    <lineage>
        <taxon>Bacteria</taxon>
        <taxon>Bacillati</taxon>
        <taxon>Actinomycetota</taxon>
        <taxon>Actinomycetes</taxon>
        <taxon>Micrococcales</taxon>
        <taxon>Cellulomonadaceae</taxon>
        <taxon>Cellulomonas</taxon>
    </lineage>
</organism>
<dbReference type="RefSeq" id="WP_141321948.1">
    <property type="nucleotide sequence ID" value="NZ_BJLP01000055.1"/>
</dbReference>
<keyword evidence="4" id="KW-1185">Reference proteome</keyword>
<dbReference type="AlphaFoldDB" id="A0A4Y3KCY9"/>
<name>A0A4Y3KCY9_CELUD</name>